<reference evidence="2 3" key="1">
    <citation type="submission" date="2014-12" db="EMBL/GenBank/DDBJ databases">
        <title>Draft genome sequences of 10 type strains of Lactococcus.</title>
        <authorList>
            <person name="Sun Z."/>
            <person name="Zhong Z."/>
            <person name="Liu W."/>
            <person name="Zhang W."/>
            <person name="Zhang H."/>
        </authorList>
    </citation>
    <scope>NUCLEOTIDE SEQUENCE [LARGE SCALE GENOMIC DNA]</scope>
    <source>
        <strain evidence="2 3">DSM 20450</strain>
    </source>
</reference>
<dbReference type="AlphaFoldDB" id="A0A2A5S820"/>
<evidence type="ECO:0000259" key="1">
    <source>
        <dbReference type="Pfam" id="PF18885"/>
    </source>
</evidence>
<sequence length="109" mass="12286">MKAGWNYEGVAENYPIKKAYNQAVYRIYNPNAGDHFYNENKAEVAHLVSLGWRAEGIAFYSSTSTQTPIYRLYNPNATVGTHFYTQSSTERDSLVRAGWNYEGKAGYGG</sequence>
<accession>A0A2A5S820</accession>
<gene>
    <name evidence="2" type="ORF">RU90_GL001923</name>
</gene>
<feature type="domain" description="DUF5648" evidence="1">
    <location>
        <begin position="2"/>
        <end position="108"/>
    </location>
</feature>
<organism evidence="2 3">
    <name type="scientific">Lactococcus lactis subsp. hordniae</name>
    <dbReference type="NCBI Taxonomy" id="203404"/>
    <lineage>
        <taxon>Bacteria</taxon>
        <taxon>Bacillati</taxon>
        <taxon>Bacillota</taxon>
        <taxon>Bacilli</taxon>
        <taxon>Lactobacillales</taxon>
        <taxon>Streptococcaceae</taxon>
        <taxon>Lactococcus</taxon>
    </lineage>
</organism>
<dbReference type="InterPro" id="IPR043708">
    <property type="entry name" value="DUF5648"/>
</dbReference>
<name>A0A2A5S820_LACLH</name>
<proteinExistence type="predicted"/>
<dbReference type="EMBL" id="JXKA01000046">
    <property type="protein sequence ID" value="PCS09570.1"/>
    <property type="molecule type" value="Genomic_DNA"/>
</dbReference>
<evidence type="ECO:0000313" key="3">
    <source>
        <dbReference type="Proteomes" id="UP000218744"/>
    </source>
</evidence>
<dbReference type="Proteomes" id="UP000218744">
    <property type="component" value="Unassembled WGS sequence"/>
</dbReference>
<comment type="caution">
    <text evidence="2">The sequence shown here is derived from an EMBL/GenBank/DDBJ whole genome shotgun (WGS) entry which is preliminary data.</text>
</comment>
<evidence type="ECO:0000313" key="2">
    <source>
        <dbReference type="EMBL" id="PCS09570.1"/>
    </source>
</evidence>
<protein>
    <recommendedName>
        <fullName evidence="1">DUF5648 domain-containing protein</fullName>
    </recommendedName>
</protein>
<dbReference type="Pfam" id="PF18885">
    <property type="entry name" value="DUF5648"/>
    <property type="match status" value="1"/>
</dbReference>